<comment type="subunit">
    <text evidence="8">Homodimer. Component of the ER-mitochondria encounter structure (ERMES) or MDM complex, composed of MMM1, MDM10, MDM12 and MDM34. A MMM1 homodimer associates with one molecule of MDM12 on each side in a pairwise head-to-tail manner, and the SMP-LTD domains of MMM1 and MDM12 generate a continuous hydrophobic tunnel for phospholipid trafficking.</text>
</comment>
<dbReference type="GO" id="GO:0005789">
    <property type="term" value="C:endoplasmic reticulum membrane"/>
    <property type="evidence" value="ECO:0007669"/>
    <property type="project" value="UniProtKB-SubCell"/>
</dbReference>
<dbReference type="OMA" id="WSFTQGL"/>
<evidence type="ECO:0000256" key="6">
    <source>
        <dbReference type="ARBA" id="ARBA00023121"/>
    </source>
</evidence>
<gene>
    <name evidence="8" type="primary">MMM1</name>
    <name evidence="10" type="ordered locus">Ecym_8282</name>
</gene>
<dbReference type="RefSeq" id="XP_003648381.1">
    <property type="nucleotide sequence ID" value="XM_003648333.1"/>
</dbReference>
<keyword evidence="7 8" id="KW-0472">Membrane</keyword>
<evidence type="ECO:0000259" key="9">
    <source>
        <dbReference type="PROSITE" id="PS51847"/>
    </source>
</evidence>
<dbReference type="GO" id="GO:0015917">
    <property type="term" value="P:aminophospholipid transport"/>
    <property type="evidence" value="ECO:0007669"/>
    <property type="project" value="EnsemblFungi"/>
</dbReference>
<dbReference type="GO" id="GO:0070096">
    <property type="term" value="P:mitochondrial outer membrane translocase complex assembly"/>
    <property type="evidence" value="ECO:0007669"/>
    <property type="project" value="EnsemblFungi"/>
</dbReference>
<feature type="topological domain" description="Cytoplasmic" evidence="8">
    <location>
        <begin position="149"/>
        <end position="467"/>
    </location>
</feature>
<dbReference type="KEGG" id="erc:Ecym_8282"/>
<evidence type="ECO:0000256" key="8">
    <source>
        <dbReference type="HAMAP-Rule" id="MF_03103"/>
    </source>
</evidence>
<name>G8JXJ0_ERECY</name>
<dbReference type="HAMAP" id="MF_03103">
    <property type="entry name" value="Mmm1"/>
    <property type="match status" value="1"/>
</dbReference>
<dbReference type="STRING" id="931890.G8JXJ0"/>
<accession>G8JXJ0</accession>
<dbReference type="GeneID" id="11469957"/>
<comment type="subcellular location">
    <subcellularLocation>
        <location evidence="8">Endoplasmic reticulum membrane</location>
        <topology evidence="8">Single-pass type I membrane protein</topology>
    </subcellularLocation>
    <text evidence="8">The ERMES/MDM complex localizes to a few discrete foci (around 10 per single cell), that represent mitochondria-endoplasmic reticulum junctions. These foci are often found next to mtDNA nucleoids.</text>
</comment>
<dbReference type="InterPro" id="IPR027537">
    <property type="entry name" value="Mmm1"/>
</dbReference>
<dbReference type="GO" id="GO:0045040">
    <property type="term" value="P:protein insertion into mitochondrial outer membrane"/>
    <property type="evidence" value="ECO:0007669"/>
    <property type="project" value="UniProtKB-UniRule"/>
</dbReference>
<comment type="function">
    <text evidence="8">Component of the ERMES/MDM complex, which serves as a molecular tether to connect the endoplasmic reticulum (ER) and mitochondria. Components of this complex are involved in the control of mitochondrial shape and protein biogenesis, and function in nonvesicular lipid trafficking between the ER and mitochondria. The MDM12-MMM1 subcomplex functions in the major beta-barrel assembly pathway that is responsible for biogenesis of all outer membrane beta-barrel proteins, and acts in a late step after the SAM complex. The MDM10-MDM12-MMM1 subcomplex further acts in the TOM40-specific pathway after the action of the MDM12-MMM1 complex. Essential for establishing and maintaining the structure of mitochondria and maintenance of mtDNA nucleoids.</text>
</comment>
<dbReference type="FunCoup" id="G8JXJ0">
    <property type="interactions" value="92"/>
</dbReference>
<evidence type="ECO:0000256" key="7">
    <source>
        <dbReference type="ARBA" id="ARBA00023136"/>
    </source>
</evidence>
<dbReference type="AlphaFoldDB" id="G8JXJ0"/>
<reference evidence="11" key="1">
    <citation type="journal article" date="2012" name="G3 (Bethesda)">
        <title>Pichia sorbitophila, an interspecies yeast hybrid reveals early steps of genome resolution following polyploidization.</title>
        <authorList>
            <person name="Leh Louis V."/>
            <person name="Despons L."/>
            <person name="Friedrich A."/>
            <person name="Martin T."/>
            <person name="Durrens P."/>
            <person name="Casaregola S."/>
            <person name="Neuveglise C."/>
            <person name="Fairhead C."/>
            <person name="Marck C."/>
            <person name="Cruz J.A."/>
            <person name="Straub M.L."/>
            <person name="Kugler V."/>
            <person name="Sacerdot C."/>
            <person name="Uzunov Z."/>
            <person name="Thierry A."/>
            <person name="Weiss S."/>
            <person name="Bleykasten C."/>
            <person name="De Montigny J."/>
            <person name="Jacques N."/>
            <person name="Jung P."/>
            <person name="Lemaire M."/>
            <person name="Mallet S."/>
            <person name="Morel G."/>
            <person name="Richard G.F."/>
            <person name="Sarkar A."/>
            <person name="Savel G."/>
            <person name="Schacherer J."/>
            <person name="Seret M.L."/>
            <person name="Talla E."/>
            <person name="Samson G."/>
            <person name="Jubin C."/>
            <person name="Poulain J."/>
            <person name="Vacherie B."/>
            <person name="Barbe V."/>
            <person name="Pelletier E."/>
            <person name="Sherman D.J."/>
            <person name="Westhof E."/>
            <person name="Weissenbach J."/>
            <person name="Baret P.V."/>
            <person name="Wincker P."/>
            <person name="Gaillardin C."/>
            <person name="Dujon B."/>
            <person name="Souciet J.L."/>
        </authorList>
    </citation>
    <scope>NUCLEOTIDE SEQUENCE [LARGE SCALE GENOMIC DNA]</scope>
    <source>
        <strain evidence="11">CBS 270.75 / DBVPG 7215 / KCTC 17166 / NRRL Y-17582</strain>
    </source>
</reference>
<sequence>MTSDVLGVSSAIESLLKVNDSWVSDEQHDNGSSVGIGTGGNNGSIIDNADEQLISLDDFIREALPQHLHKLFLDSFYNIGQNGVLISPTTSSGAQNPHFTLPMLPSNAPLLPPSSSYTFSSWSFVQGLVAGQLSVIMVLIFFIKFFIFSDGPSKRSGETPQNSGSNINPGIAGPQLLSLTTSRFLSTIIKRGGKDGSDFIDDKENECSRQINTILEKTYYTVETHSPESLDWFNVLIAQMIDQFREEALRKDNIIHSLNDYISRKSDELPQYLDSIKITELDIGDDFPIFSNCRIQYSPNLNKKRLEAKIDIDLSDRLALGIETRLLMNYPKPLTASLPVQLTVSMVRFQACLTVSLTTAEEFVPTVTDSSDRDEESEEDGHYLVFSFSPDYRMEFDIKSLIGSRSKLENIPKISSLLQDQINKWFMDRCVEPRFQFVKLPSLWPRSKNTREEKTELQDDDPVKNSE</sequence>
<dbReference type="OrthoDB" id="5599157at2759"/>
<evidence type="ECO:0000256" key="3">
    <source>
        <dbReference type="ARBA" id="ARBA00022824"/>
    </source>
</evidence>
<evidence type="ECO:0000313" key="10">
    <source>
        <dbReference type="EMBL" id="AET41564.1"/>
    </source>
</evidence>
<dbReference type="Proteomes" id="UP000006790">
    <property type="component" value="Chromosome 8"/>
</dbReference>
<organism evidence="10 11">
    <name type="scientific">Eremothecium cymbalariae (strain CBS 270.75 / DBVPG 7215 / KCTC 17166 / NRRL Y-17582)</name>
    <name type="common">Yeast</name>
    <dbReference type="NCBI Taxonomy" id="931890"/>
    <lineage>
        <taxon>Eukaryota</taxon>
        <taxon>Fungi</taxon>
        <taxon>Dikarya</taxon>
        <taxon>Ascomycota</taxon>
        <taxon>Saccharomycotina</taxon>
        <taxon>Saccharomycetes</taxon>
        <taxon>Saccharomycetales</taxon>
        <taxon>Saccharomycetaceae</taxon>
        <taxon>Eremothecium</taxon>
    </lineage>
</organism>
<evidence type="ECO:0000256" key="4">
    <source>
        <dbReference type="ARBA" id="ARBA00022989"/>
    </source>
</evidence>
<dbReference type="PANTHER" id="PTHR13466">
    <property type="entry name" value="TEX2 PROTEIN-RELATED"/>
    <property type="match status" value="1"/>
</dbReference>
<protein>
    <recommendedName>
        <fullName evidence="8">Maintenance of mitochondrial morphology protein 1</fullName>
    </recommendedName>
</protein>
<dbReference type="PROSITE" id="PS51847">
    <property type="entry name" value="SMP"/>
    <property type="match status" value="1"/>
</dbReference>
<dbReference type="GO" id="GO:0008289">
    <property type="term" value="F:lipid binding"/>
    <property type="evidence" value="ECO:0007669"/>
    <property type="project" value="UniProtKB-KW"/>
</dbReference>
<dbReference type="InParanoid" id="G8JXJ0"/>
<evidence type="ECO:0000256" key="5">
    <source>
        <dbReference type="ARBA" id="ARBA00023055"/>
    </source>
</evidence>
<dbReference type="InterPro" id="IPR031468">
    <property type="entry name" value="SMP_LBD"/>
</dbReference>
<dbReference type="GO" id="GO:0032865">
    <property type="term" value="C:ERMES complex"/>
    <property type="evidence" value="ECO:0007669"/>
    <property type="project" value="UniProtKB-UniRule"/>
</dbReference>
<keyword evidence="4 8" id="KW-1133">Transmembrane helix</keyword>
<evidence type="ECO:0000256" key="1">
    <source>
        <dbReference type="ARBA" id="ARBA00022448"/>
    </source>
</evidence>
<dbReference type="PANTHER" id="PTHR13466:SF0">
    <property type="entry name" value="SMP-LTD DOMAIN-CONTAINING PROTEIN"/>
    <property type="match status" value="1"/>
</dbReference>
<keyword evidence="11" id="KW-1185">Reference proteome</keyword>
<dbReference type="GO" id="GO:0120013">
    <property type="term" value="F:lipid transfer activity"/>
    <property type="evidence" value="ECO:0007669"/>
    <property type="project" value="EnsemblFungi"/>
</dbReference>
<dbReference type="Pfam" id="PF10296">
    <property type="entry name" value="MMM1"/>
    <property type="match status" value="1"/>
</dbReference>
<dbReference type="InterPro" id="IPR019411">
    <property type="entry name" value="MMM1_dom"/>
</dbReference>
<dbReference type="GO" id="GO:1990456">
    <property type="term" value="P:mitochondrion-endoplasmic reticulum membrane tethering"/>
    <property type="evidence" value="ECO:0007669"/>
    <property type="project" value="EnsemblFungi"/>
</dbReference>
<dbReference type="CDD" id="cd21671">
    <property type="entry name" value="SMP_Mmm1"/>
    <property type="match status" value="1"/>
</dbReference>
<keyword evidence="6" id="KW-0446">Lipid-binding</keyword>
<keyword evidence="2 8" id="KW-0812">Transmembrane</keyword>
<dbReference type="eggNOG" id="ENOG502QUUW">
    <property type="taxonomic scope" value="Eukaryota"/>
</dbReference>
<comment type="similarity">
    <text evidence="8">Belongs to the MMM1 family.</text>
</comment>
<keyword evidence="3 8" id="KW-0256">Endoplasmic reticulum</keyword>
<dbReference type="EMBL" id="CP002504">
    <property type="protein sequence ID" value="AET41564.1"/>
    <property type="molecule type" value="Genomic_DNA"/>
</dbReference>
<evidence type="ECO:0000313" key="11">
    <source>
        <dbReference type="Proteomes" id="UP000006790"/>
    </source>
</evidence>
<feature type="domain" description="SMP-LTD" evidence="9">
    <location>
        <begin position="226"/>
        <end position="441"/>
    </location>
</feature>
<proteinExistence type="inferred from homology"/>
<keyword evidence="1" id="KW-0813">Transport</keyword>
<feature type="topological domain" description="Lumenal" evidence="8">
    <location>
        <begin position="1"/>
        <end position="127"/>
    </location>
</feature>
<keyword evidence="5" id="KW-0445">Lipid transport</keyword>
<evidence type="ECO:0000256" key="2">
    <source>
        <dbReference type="ARBA" id="ARBA00022692"/>
    </source>
</evidence>
<dbReference type="HOGENOM" id="CLU_032730_2_0_1"/>